<organism evidence="2 3">
    <name type="scientific">Kitasatospora kifunensis</name>
    <name type="common">Streptomyces kifunensis</name>
    <dbReference type="NCBI Taxonomy" id="58351"/>
    <lineage>
        <taxon>Bacteria</taxon>
        <taxon>Bacillati</taxon>
        <taxon>Actinomycetota</taxon>
        <taxon>Actinomycetes</taxon>
        <taxon>Kitasatosporales</taxon>
        <taxon>Streptomycetaceae</taxon>
        <taxon>Kitasatospora</taxon>
    </lineage>
</organism>
<reference evidence="2 3" key="1">
    <citation type="submission" date="2020-08" db="EMBL/GenBank/DDBJ databases">
        <title>Sequencing the genomes of 1000 actinobacteria strains.</title>
        <authorList>
            <person name="Klenk H.-P."/>
        </authorList>
    </citation>
    <scope>NUCLEOTIDE SEQUENCE [LARGE SCALE GENOMIC DNA]</scope>
    <source>
        <strain evidence="2 3">DSM 41654</strain>
    </source>
</reference>
<evidence type="ECO:0000313" key="3">
    <source>
        <dbReference type="Proteomes" id="UP000540506"/>
    </source>
</evidence>
<protein>
    <submittedName>
        <fullName evidence="2">Endogenous inhibitor of DNA gyrase (YacG/DUF329 family)</fullName>
    </submittedName>
</protein>
<keyword evidence="3" id="KW-1185">Reference proteome</keyword>
<accession>A0A7W7QZE0</accession>
<comment type="caution">
    <text evidence="2">The sequence shown here is derived from an EMBL/GenBank/DDBJ whole genome shotgun (WGS) entry which is preliminary data.</text>
</comment>
<gene>
    <name evidence="2" type="ORF">FHR34_001351</name>
</gene>
<name>A0A7W7QZE0_KITKI</name>
<proteinExistence type="predicted"/>
<evidence type="ECO:0000313" key="2">
    <source>
        <dbReference type="EMBL" id="MBB4922358.1"/>
    </source>
</evidence>
<evidence type="ECO:0000256" key="1">
    <source>
        <dbReference type="SAM" id="MobiDB-lite"/>
    </source>
</evidence>
<sequence length="106" mass="10893">MTDTSVTGAGVAGTSMTGTSMTGTGVAGTSMTGTRFKVYCSQCREKVELAAEEFRLALGRTKERTFYSFTCPACGAAVRKPAGEKIVAALTGAGVSTIRLLQAVEG</sequence>
<dbReference type="Proteomes" id="UP000540506">
    <property type="component" value="Unassembled WGS sequence"/>
</dbReference>
<feature type="region of interest" description="Disordered" evidence="1">
    <location>
        <begin position="1"/>
        <end position="30"/>
    </location>
</feature>
<dbReference type="EMBL" id="JACHJV010000001">
    <property type="protein sequence ID" value="MBB4922358.1"/>
    <property type="molecule type" value="Genomic_DNA"/>
</dbReference>
<dbReference type="RefSeq" id="WP_376778396.1">
    <property type="nucleotide sequence ID" value="NZ_JACHJV010000001.1"/>
</dbReference>
<dbReference type="AlphaFoldDB" id="A0A7W7QZE0"/>